<dbReference type="Gene3D" id="3.30.70.330">
    <property type="match status" value="1"/>
</dbReference>
<feature type="region of interest" description="Disordered" evidence="2">
    <location>
        <begin position="1"/>
        <end position="48"/>
    </location>
</feature>
<dbReference type="InterPro" id="IPR035979">
    <property type="entry name" value="RBD_domain_sf"/>
</dbReference>
<dbReference type="OrthoDB" id="360390at2759"/>
<keyword evidence="1" id="KW-0694">RNA-binding</keyword>
<keyword evidence="5" id="KW-1185">Reference proteome</keyword>
<evidence type="ECO:0000256" key="2">
    <source>
        <dbReference type="SAM" id="MobiDB-lite"/>
    </source>
</evidence>
<feature type="compositionally biased region" description="Pro residues" evidence="2">
    <location>
        <begin position="10"/>
        <end position="33"/>
    </location>
</feature>
<dbReference type="SUPFAM" id="SSF54928">
    <property type="entry name" value="RNA-binding domain, RBD"/>
    <property type="match status" value="1"/>
</dbReference>
<name>A0A9Q0JB32_9ROSI</name>
<dbReference type="Pfam" id="PF00076">
    <property type="entry name" value="RRM_1"/>
    <property type="match status" value="1"/>
</dbReference>
<organism evidence="4 5">
    <name type="scientific">Turnera subulata</name>
    <dbReference type="NCBI Taxonomy" id="218843"/>
    <lineage>
        <taxon>Eukaryota</taxon>
        <taxon>Viridiplantae</taxon>
        <taxon>Streptophyta</taxon>
        <taxon>Embryophyta</taxon>
        <taxon>Tracheophyta</taxon>
        <taxon>Spermatophyta</taxon>
        <taxon>Magnoliopsida</taxon>
        <taxon>eudicotyledons</taxon>
        <taxon>Gunneridae</taxon>
        <taxon>Pentapetalae</taxon>
        <taxon>rosids</taxon>
        <taxon>fabids</taxon>
        <taxon>Malpighiales</taxon>
        <taxon>Passifloraceae</taxon>
        <taxon>Turnera</taxon>
    </lineage>
</organism>
<evidence type="ECO:0000313" key="4">
    <source>
        <dbReference type="EMBL" id="KAJ4834737.1"/>
    </source>
</evidence>
<evidence type="ECO:0000259" key="3">
    <source>
        <dbReference type="PROSITE" id="PS50102"/>
    </source>
</evidence>
<reference evidence="4" key="2">
    <citation type="journal article" date="2023" name="Plants (Basel)">
        <title>Annotation of the Turnera subulata (Passifloraceae) Draft Genome Reveals the S-Locus Evolved after the Divergence of Turneroideae from Passifloroideae in a Stepwise Manner.</title>
        <authorList>
            <person name="Henning P.M."/>
            <person name="Roalson E.H."/>
            <person name="Mir W."/>
            <person name="McCubbin A.G."/>
            <person name="Shore J.S."/>
        </authorList>
    </citation>
    <scope>NUCLEOTIDE SEQUENCE</scope>
    <source>
        <strain evidence="4">F60SS</strain>
    </source>
</reference>
<accession>A0A9Q0JB32</accession>
<proteinExistence type="predicted"/>
<dbReference type="AlphaFoldDB" id="A0A9Q0JB32"/>
<dbReference type="Proteomes" id="UP001141552">
    <property type="component" value="Unassembled WGS sequence"/>
</dbReference>
<dbReference type="GO" id="GO:0003723">
    <property type="term" value="F:RNA binding"/>
    <property type="evidence" value="ECO:0007669"/>
    <property type="project" value="UniProtKB-UniRule"/>
</dbReference>
<dbReference type="InterPro" id="IPR012677">
    <property type="entry name" value="Nucleotide-bd_a/b_plait_sf"/>
</dbReference>
<evidence type="ECO:0000313" key="5">
    <source>
        <dbReference type="Proteomes" id="UP001141552"/>
    </source>
</evidence>
<reference evidence="4" key="1">
    <citation type="submission" date="2022-02" db="EMBL/GenBank/DDBJ databases">
        <authorList>
            <person name="Henning P.M."/>
            <person name="McCubbin A.G."/>
            <person name="Shore J.S."/>
        </authorList>
    </citation>
    <scope>NUCLEOTIDE SEQUENCE</scope>
    <source>
        <strain evidence="4">F60SS</strain>
        <tissue evidence="4">Leaves</tissue>
    </source>
</reference>
<sequence length="165" mass="19048">MSPNLNRSPQPQPLPPPPPPLPPPTTNPKPTEPNQPQTTHTREPQQTIQPPYLSKWSRAQIQNAVDNGQAVSIYVENIQCNWKPVDICKIMSKYGEVMDVYVPMKRTKRGLKFCFVRSKGIKDIQRLLYDINRIHVETGIIRANMARERKQHRQPTAAHRFDPRI</sequence>
<protein>
    <recommendedName>
        <fullName evidence="3">RRM domain-containing protein</fullName>
    </recommendedName>
</protein>
<gene>
    <name evidence="4" type="ORF">Tsubulata_051504</name>
</gene>
<comment type="caution">
    <text evidence="4">The sequence shown here is derived from an EMBL/GenBank/DDBJ whole genome shotgun (WGS) entry which is preliminary data.</text>
</comment>
<evidence type="ECO:0000256" key="1">
    <source>
        <dbReference type="PROSITE-ProRule" id="PRU00176"/>
    </source>
</evidence>
<dbReference type="EMBL" id="JAKUCV010004628">
    <property type="protein sequence ID" value="KAJ4834737.1"/>
    <property type="molecule type" value="Genomic_DNA"/>
</dbReference>
<feature type="domain" description="RRM" evidence="3">
    <location>
        <begin position="71"/>
        <end position="148"/>
    </location>
</feature>
<dbReference type="PROSITE" id="PS50102">
    <property type="entry name" value="RRM"/>
    <property type="match status" value="1"/>
</dbReference>
<dbReference type="InterPro" id="IPR000504">
    <property type="entry name" value="RRM_dom"/>
</dbReference>